<accession>A0A1W2TD10</accession>
<evidence type="ECO:0000313" key="1">
    <source>
        <dbReference type="EMBL" id="GAP85868.1"/>
    </source>
</evidence>
<proteinExistence type="predicted"/>
<dbReference type="OrthoDB" id="4758497at2759"/>
<dbReference type="EMBL" id="DF977459">
    <property type="protein sequence ID" value="GAP85868.1"/>
    <property type="molecule type" value="Genomic_DNA"/>
</dbReference>
<gene>
    <name evidence="1" type="ORF">SAMD00023353_1401700</name>
</gene>
<protein>
    <submittedName>
        <fullName evidence="1">Uncharacterized protein</fullName>
    </submittedName>
</protein>
<organism evidence="1">
    <name type="scientific">Rosellinia necatrix</name>
    <name type="common">White root-rot fungus</name>
    <dbReference type="NCBI Taxonomy" id="77044"/>
    <lineage>
        <taxon>Eukaryota</taxon>
        <taxon>Fungi</taxon>
        <taxon>Dikarya</taxon>
        <taxon>Ascomycota</taxon>
        <taxon>Pezizomycotina</taxon>
        <taxon>Sordariomycetes</taxon>
        <taxon>Xylariomycetidae</taxon>
        <taxon>Xylariales</taxon>
        <taxon>Xylariaceae</taxon>
        <taxon>Rosellinia</taxon>
    </lineage>
</organism>
<keyword evidence="2" id="KW-1185">Reference proteome</keyword>
<name>A0A1W2TD10_ROSNE</name>
<sequence>MYAPSRHASNVPFDRIKERHIKIYEFDTGVSRTYRTKKLGSTKPANILKVPVQKWTMRADVILPGDEDLGEGPVQVASVPVPFSMAVSRSIFGQDRCIYVTGRV</sequence>
<dbReference type="Proteomes" id="UP000054516">
    <property type="component" value="Unassembled WGS sequence"/>
</dbReference>
<reference evidence="1" key="1">
    <citation type="submission" date="2016-03" db="EMBL/GenBank/DDBJ databases">
        <title>Draft genome sequence of Rosellinia necatrix.</title>
        <authorList>
            <person name="Kanematsu S."/>
        </authorList>
    </citation>
    <scope>NUCLEOTIDE SEQUENCE [LARGE SCALE GENOMIC DNA]</scope>
    <source>
        <strain evidence="1">W97</strain>
    </source>
</reference>
<dbReference type="AlphaFoldDB" id="A0A1W2TD10"/>
<evidence type="ECO:0000313" key="2">
    <source>
        <dbReference type="Proteomes" id="UP000054516"/>
    </source>
</evidence>